<dbReference type="EMBL" id="BPVZ01000002">
    <property type="protein sequence ID" value="GKU88695.1"/>
    <property type="molecule type" value="Genomic_DNA"/>
</dbReference>
<dbReference type="PANTHER" id="PTHR12498:SF0">
    <property type="entry name" value="PROTEIN N-TERMINAL ASPARAGINE AMIDOHYDROLASE"/>
    <property type="match status" value="1"/>
</dbReference>
<protein>
    <recommendedName>
        <fullName evidence="4">Protein N-terminal asparagine amidohydrolase</fullName>
    </recommendedName>
</protein>
<feature type="compositionally biased region" description="Low complexity" evidence="1">
    <location>
        <begin position="13"/>
        <end position="30"/>
    </location>
</feature>
<reference evidence="2 3" key="1">
    <citation type="journal article" date="2021" name="Commun. Biol.">
        <title>The genome of Shorea leprosula (Dipterocarpaceae) highlights the ecological relevance of drought in aseasonal tropical rainforests.</title>
        <authorList>
            <person name="Ng K.K.S."/>
            <person name="Kobayashi M.J."/>
            <person name="Fawcett J.A."/>
            <person name="Hatakeyama M."/>
            <person name="Paape T."/>
            <person name="Ng C.H."/>
            <person name="Ang C.C."/>
            <person name="Tnah L.H."/>
            <person name="Lee C.T."/>
            <person name="Nishiyama T."/>
            <person name="Sese J."/>
            <person name="O'Brien M.J."/>
            <person name="Copetti D."/>
            <person name="Mohd Noor M.I."/>
            <person name="Ong R.C."/>
            <person name="Putra M."/>
            <person name="Sireger I.Z."/>
            <person name="Indrioko S."/>
            <person name="Kosugi Y."/>
            <person name="Izuno A."/>
            <person name="Isagi Y."/>
            <person name="Lee S.L."/>
            <person name="Shimizu K.K."/>
        </authorList>
    </citation>
    <scope>NUCLEOTIDE SEQUENCE [LARGE SCALE GENOMIC DNA]</scope>
    <source>
        <strain evidence="2">214</strain>
    </source>
</reference>
<dbReference type="PANTHER" id="PTHR12498">
    <property type="entry name" value="N-TERMINAL ASPARAGINE AMIDOHYDROLASE"/>
    <property type="match status" value="1"/>
</dbReference>
<dbReference type="Proteomes" id="UP001054252">
    <property type="component" value="Unassembled WGS sequence"/>
</dbReference>
<gene>
    <name evidence="2" type="ORF">SLEP1_g2925</name>
</gene>
<feature type="region of interest" description="Disordered" evidence="1">
    <location>
        <begin position="353"/>
        <end position="384"/>
    </location>
</feature>
<feature type="compositionally biased region" description="Polar residues" evidence="1">
    <location>
        <begin position="365"/>
        <end position="378"/>
    </location>
</feature>
<dbReference type="GO" id="GO:0008418">
    <property type="term" value="F:protein-N-terminal asparagine amidohydrolase activity"/>
    <property type="evidence" value="ECO:0007669"/>
    <property type="project" value="InterPro"/>
</dbReference>
<evidence type="ECO:0000256" key="1">
    <source>
        <dbReference type="SAM" id="MobiDB-lite"/>
    </source>
</evidence>
<evidence type="ECO:0000313" key="2">
    <source>
        <dbReference type="EMBL" id="GKU88695.1"/>
    </source>
</evidence>
<feature type="compositionally biased region" description="Basic and acidic residues" evidence="1">
    <location>
        <begin position="353"/>
        <end position="363"/>
    </location>
</feature>
<keyword evidence="3" id="KW-1185">Reference proteome</keyword>
<dbReference type="GO" id="GO:0005634">
    <property type="term" value="C:nucleus"/>
    <property type="evidence" value="ECO:0007669"/>
    <property type="project" value="TreeGrafter"/>
</dbReference>
<name>A0AAV5HPJ5_9ROSI</name>
<evidence type="ECO:0000313" key="3">
    <source>
        <dbReference type="Proteomes" id="UP001054252"/>
    </source>
</evidence>
<evidence type="ECO:0008006" key="4">
    <source>
        <dbReference type="Google" id="ProtNLM"/>
    </source>
</evidence>
<feature type="region of interest" description="Disordered" evidence="1">
    <location>
        <begin position="1"/>
        <end position="30"/>
    </location>
</feature>
<dbReference type="Pfam" id="PF14736">
    <property type="entry name" value="N_Asn_amidohyd"/>
    <property type="match status" value="1"/>
</dbReference>
<dbReference type="GO" id="GO:0006511">
    <property type="term" value="P:ubiquitin-dependent protein catabolic process"/>
    <property type="evidence" value="ECO:0007669"/>
    <property type="project" value="TreeGrafter"/>
</dbReference>
<dbReference type="AlphaFoldDB" id="A0AAV5HPJ5"/>
<comment type="caution">
    <text evidence="2">The sequence shown here is derived from an EMBL/GenBank/DDBJ whole genome shotgun (WGS) entry which is preliminary data.</text>
</comment>
<proteinExistence type="predicted"/>
<dbReference type="InterPro" id="IPR026750">
    <property type="entry name" value="NTAN1"/>
</dbReference>
<sequence>MIFVSDRPYPPNSSSSSSSSSASSSSSSSSSQPTNILVALMQNPILVSASNSFKLQDSGFAMPQNTKFVYVFQREYATVDPALVHFVGTDEATTCVCLVIRNRKTGMISVAHMDSPKVVDLGLTQMLSLLIHHHSENADFDVHLVGGFEDVSPNHANNRSTNSKWCAKPDGYSFPLCAKIVETLQNRQENFHIQTLFVLGHNTERDSQGNACPIVRGLLVETSTGSVMPASFDITSRCPDEIVRRLRVSAAHEDPNWKGKLLDTYDTPTDRFIIAPCCWTVRLVRIVSSLQNLSDTDILLMCSTSPFAEGPDFVENERRLWDYLIKHPEWGETFPMSKPRVFERTAEGGWKQADYDHHREDGSRLVNNRNPVVGSSEQRSPEVL</sequence>
<organism evidence="2 3">
    <name type="scientific">Rubroshorea leprosula</name>
    <dbReference type="NCBI Taxonomy" id="152421"/>
    <lineage>
        <taxon>Eukaryota</taxon>
        <taxon>Viridiplantae</taxon>
        <taxon>Streptophyta</taxon>
        <taxon>Embryophyta</taxon>
        <taxon>Tracheophyta</taxon>
        <taxon>Spermatophyta</taxon>
        <taxon>Magnoliopsida</taxon>
        <taxon>eudicotyledons</taxon>
        <taxon>Gunneridae</taxon>
        <taxon>Pentapetalae</taxon>
        <taxon>rosids</taxon>
        <taxon>malvids</taxon>
        <taxon>Malvales</taxon>
        <taxon>Dipterocarpaceae</taxon>
        <taxon>Rubroshorea</taxon>
    </lineage>
</organism>
<accession>A0AAV5HPJ5</accession>